<organism evidence="1">
    <name type="scientific">uncultured marine group II/III euryarchaeote KM3_37_D11</name>
    <dbReference type="NCBI Taxonomy" id="1456443"/>
    <lineage>
        <taxon>Archaea</taxon>
        <taxon>Methanobacteriati</taxon>
        <taxon>Methanobacteriota</taxon>
        <taxon>environmental samples</taxon>
    </lineage>
</organism>
<evidence type="ECO:0000313" key="1">
    <source>
        <dbReference type="EMBL" id="AIF09515.1"/>
    </source>
</evidence>
<dbReference type="AlphaFoldDB" id="A0A075H2V5"/>
<proteinExistence type="predicted"/>
<accession>A0A075H2V5</accession>
<dbReference type="EMBL" id="KF900865">
    <property type="protein sequence ID" value="AIF09515.1"/>
    <property type="molecule type" value="Genomic_DNA"/>
</dbReference>
<name>A0A075H2V5_9EURY</name>
<protein>
    <submittedName>
        <fullName evidence="1">Uncharacterized protein</fullName>
    </submittedName>
</protein>
<reference evidence="1" key="1">
    <citation type="journal article" date="2014" name="Genome Biol. Evol.">
        <title>Pangenome evidence for extensive interdomain horizontal transfer affecting lineage core and shell genes in uncultured planktonic thaumarchaeota and euryarchaeota.</title>
        <authorList>
            <person name="Deschamps P."/>
            <person name="Zivanovic Y."/>
            <person name="Moreira D."/>
            <person name="Rodriguez-Valera F."/>
            <person name="Lopez-Garcia P."/>
        </authorList>
    </citation>
    <scope>NUCLEOTIDE SEQUENCE</scope>
</reference>
<sequence>MWKNGVRYSIKLSQGKHFQTSDTTEYHILIHGFFLTKSKLTYNTPSIRLSGFLRFTTVHNIQLLV</sequence>